<name>A0AAV3S1U3_LITER</name>
<dbReference type="Proteomes" id="UP001454036">
    <property type="component" value="Unassembled WGS sequence"/>
</dbReference>
<feature type="domain" description="Reverse transcriptase zinc-binding" evidence="1">
    <location>
        <begin position="84"/>
        <end position="156"/>
    </location>
</feature>
<sequence length="241" mass="28450">MEEDFKDLRVSDLIDPEVDVWDFVNVNTMFDQVDCEVILRIPRNNLDSEDIPVWQGHAKGLFTVNGAYKLTRMLETANNTEATTNRHQTFKYNQIWSIDVPKKINHFIFRAIHNRLATTDNLIKRGVIVPNICSLCQNDSEDIMHVFYHCRISREVHQNIQVNNFTSRVMDFKELFSLNGNRLPRDVFKLWIVCIWDISYQRNLIIRKKPFKSPMEIVKFGKDYLERHIASPKDLRSLQPP</sequence>
<protein>
    <recommendedName>
        <fullName evidence="1">Reverse transcriptase zinc-binding domain-containing protein</fullName>
    </recommendedName>
</protein>
<accession>A0AAV3S1U3</accession>
<organism evidence="2 3">
    <name type="scientific">Lithospermum erythrorhizon</name>
    <name type="common">Purple gromwell</name>
    <name type="synonym">Lithospermum officinale var. erythrorhizon</name>
    <dbReference type="NCBI Taxonomy" id="34254"/>
    <lineage>
        <taxon>Eukaryota</taxon>
        <taxon>Viridiplantae</taxon>
        <taxon>Streptophyta</taxon>
        <taxon>Embryophyta</taxon>
        <taxon>Tracheophyta</taxon>
        <taxon>Spermatophyta</taxon>
        <taxon>Magnoliopsida</taxon>
        <taxon>eudicotyledons</taxon>
        <taxon>Gunneridae</taxon>
        <taxon>Pentapetalae</taxon>
        <taxon>asterids</taxon>
        <taxon>lamiids</taxon>
        <taxon>Boraginales</taxon>
        <taxon>Boraginaceae</taxon>
        <taxon>Boraginoideae</taxon>
        <taxon>Lithospermeae</taxon>
        <taxon>Lithospermum</taxon>
    </lineage>
</organism>
<comment type="caution">
    <text evidence="2">The sequence shown here is derived from an EMBL/GenBank/DDBJ whole genome shotgun (WGS) entry which is preliminary data.</text>
</comment>
<dbReference type="Pfam" id="PF13966">
    <property type="entry name" value="zf-RVT"/>
    <property type="match status" value="1"/>
</dbReference>
<gene>
    <name evidence="2" type="ORF">LIER_34780</name>
</gene>
<evidence type="ECO:0000259" key="1">
    <source>
        <dbReference type="Pfam" id="PF13966"/>
    </source>
</evidence>
<dbReference type="AlphaFoldDB" id="A0AAV3S1U3"/>
<evidence type="ECO:0000313" key="2">
    <source>
        <dbReference type="EMBL" id="GAA0187492.1"/>
    </source>
</evidence>
<dbReference type="EMBL" id="BAABME010014773">
    <property type="protein sequence ID" value="GAA0187492.1"/>
    <property type="molecule type" value="Genomic_DNA"/>
</dbReference>
<keyword evidence="3" id="KW-1185">Reference proteome</keyword>
<proteinExistence type="predicted"/>
<dbReference type="InterPro" id="IPR026960">
    <property type="entry name" value="RVT-Znf"/>
</dbReference>
<evidence type="ECO:0000313" key="3">
    <source>
        <dbReference type="Proteomes" id="UP001454036"/>
    </source>
</evidence>
<reference evidence="2 3" key="1">
    <citation type="submission" date="2024-01" db="EMBL/GenBank/DDBJ databases">
        <title>The complete chloroplast genome sequence of Lithospermum erythrorhizon: insights into the phylogenetic relationship among Boraginaceae species and the maternal lineages of purple gromwells.</title>
        <authorList>
            <person name="Okada T."/>
            <person name="Watanabe K."/>
        </authorList>
    </citation>
    <scope>NUCLEOTIDE SEQUENCE [LARGE SCALE GENOMIC DNA]</scope>
</reference>